<feature type="domain" description="DUF7846" evidence="10">
    <location>
        <begin position="454"/>
        <end position="621"/>
    </location>
</feature>
<feature type="transmembrane region" description="Helical" evidence="8">
    <location>
        <begin position="133"/>
        <end position="155"/>
    </location>
</feature>
<evidence type="ECO:0000256" key="3">
    <source>
        <dbReference type="ARBA" id="ARBA00022676"/>
    </source>
</evidence>
<feature type="transmembrane region" description="Helical" evidence="8">
    <location>
        <begin position="105"/>
        <end position="126"/>
    </location>
</feature>
<dbReference type="PANTHER" id="PTHR33908:SF11">
    <property type="entry name" value="MEMBRANE PROTEIN"/>
    <property type="match status" value="1"/>
</dbReference>
<keyword evidence="7 8" id="KW-0472">Membrane</keyword>
<accession>A0ABD6CH05</accession>
<keyword evidence="5 8" id="KW-0812">Transmembrane</keyword>
<keyword evidence="4 11" id="KW-0808">Transferase</keyword>
<dbReference type="AlphaFoldDB" id="A0ABD6CH05"/>
<evidence type="ECO:0000259" key="10">
    <source>
        <dbReference type="Pfam" id="PF25230"/>
    </source>
</evidence>
<dbReference type="InterPro" id="IPR038731">
    <property type="entry name" value="RgtA/B/C-like"/>
</dbReference>
<dbReference type="PANTHER" id="PTHR33908">
    <property type="entry name" value="MANNOSYLTRANSFERASE YKCB-RELATED"/>
    <property type="match status" value="1"/>
</dbReference>
<dbReference type="GO" id="GO:0008610">
    <property type="term" value="P:lipid biosynthetic process"/>
    <property type="evidence" value="ECO:0007669"/>
    <property type="project" value="UniProtKB-ARBA"/>
</dbReference>
<dbReference type="InterPro" id="IPR057168">
    <property type="entry name" value="DUF7846"/>
</dbReference>
<evidence type="ECO:0000256" key="2">
    <source>
        <dbReference type="ARBA" id="ARBA00022475"/>
    </source>
</evidence>
<dbReference type="Pfam" id="PF13231">
    <property type="entry name" value="PMT_2"/>
    <property type="match status" value="1"/>
</dbReference>
<dbReference type="EMBL" id="JBHUDJ010000014">
    <property type="protein sequence ID" value="MFD1588698.1"/>
    <property type="molecule type" value="Genomic_DNA"/>
</dbReference>
<feature type="transmembrane region" description="Helical" evidence="8">
    <location>
        <begin position="12"/>
        <end position="32"/>
    </location>
</feature>
<feature type="transmembrane region" description="Helical" evidence="8">
    <location>
        <begin position="326"/>
        <end position="345"/>
    </location>
</feature>
<dbReference type="RefSeq" id="WP_247378354.1">
    <property type="nucleotide sequence ID" value="NZ_JALLGV010000005.1"/>
</dbReference>
<evidence type="ECO:0000256" key="5">
    <source>
        <dbReference type="ARBA" id="ARBA00022692"/>
    </source>
</evidence>
<proteinExistence type="predicted"/>
<feature type="transmembrane region" description="Helical" evidence="8">
    <location>
        <begin position="401"/>
        <end position="422"/>
    </location>
</feature>
<evidence type="ECO:0000259" key="9">
    <source>
        <dbReference type="Pfam" id="PF13231"/>
    </source>
</evidence>
<dbReference type="Pfam" id="PF25230">
    <property type="entry name" value="DUF7846"/>
    <property type="match status" value="1"/>
</dbReference>
<feature type="domain" description="Glycosyltransferase RgtA/B/C/D-like" evidence="9">
    <location>
        <begin position="105"/>
        <end position="238"/>
    </location>
</feature>
<evidence type="ECO:0000256" key="6">
    <source>
        <dbReference type="ARBA" id="ARBA00022989"/>
    </source>
</evidence>
<sequence>MQAALSNVRRRTWRVALLVLALAGATAVWLLATRVFPYHSLNHDEAVYLQQAAMLLDGRLFLTPPVDGAFRPWFFVRDGGHLYPKYAPVPAAVFALGTFLGQPRLALAGVGAANVVLVALVVRELFDRRTGLLAAAFVLCSPLFLVNSAVFLPYAPTAMFNLAFAYCYLRADREQDLRWAAGAGVAVGLAFFARPYTAVLFAAPFVAHALWTLRTDRREVLPRHAVTATLGLLGVATALGYNALVTGSPVTFPYEAFAPHDGLGFGHRQILGHEVEYTPGLAVQSNLLVLAALATTWLAGGLLGTTVAAVGLAVAVNRGLSSRQAIVVGQLFTIVVGNVYFWGNYNILGDLDRVGDGLIATHGPYYHFDLLLPFGAFAAVGALAAFQAVRRTVGPRTSSRTLRATLVAVVVVSAAVLGGATATNLDEQIQRNAVATDTYEAVYEPIENERFDDAVVFLPTPYGDWLNHPFQALRNDPDFDGRVVYAMDERPFAVVDEYPDRSLYRFVYSGRWAPYDGSPRTSRLQQVDHVSGPSVALNATVGVPAGTDSVTATVTTDEASRTYVAASAANPTNIRVHVEDDSVRLAGPAWNARDSIAVGERDAVRLSVFVDRGPGASFSYDFELPVRTNGTTVRAVTPRIERCVAIGECGGEAAYMPNETPDGTFVRTELRTEDDQNS</sequence>
<gene>
    <name evidence="11" type="ORF">ACFR9U_17100</name>
</gene>
<comment type="subcellular location">
    <subcellularLocation>
        <location evidence="1">Cell membrane</location>
        <topology evidence="1">Multi-pass membrane protein</topology>
    </subcellularLocation>
</comment>
<feature type="transmembrane region" description="Helical" evidence="8">
    <location>
        <begin position="225"/>
        <end position="244"/>
    </location>
</feature>
<organism evidence="11 12">
    <name type="scientific">Halorientalis brevis</name>
    <dbReference type="NCBI Taxonomy" id="1126241"/>
    <lineage>
        <taxon>Archaea</taxon>
        <taxon>Methanobacteriati</taxon>
        <taxon>Methanobacteriota</taxon>
        <taxon>Stenosarchaea group</taxon>
        <taxon>Halobacteria</taxon>
        <taxon>Halobacteriales</taxon>
        <taxon>Haloarculaceae</taxon>
        <taxon>Halorientalis</taxon>
    </lineage>
</organism>
<dbReference type="Proteomes" id="UP001597119">
    <property type="component" value="Unassembled WGS sequence"/>
</dbReference>
<dbReference type="EC" id="2.4.-.-" evidence="11"/>
<evidence type="ECO:0000256" key="7">
    <source>
        <dbReference type="ARBA" id="ARBA00023136"/>
    </source>
</evidence>
<evidence type="ECO:0000313" key="12">
    <source>
        <dbReference type="Proteomes" id="UP001597119"/>
    </source>
</evidence>
<dbReference type="InterPro" id="IPR050297">
    <property type="entry name" value="LipidA_mod_glycosyltrf_83"/>
</dbReference>
<keyword evidence="6 8" id="KW-1133">Transmembrane helix</keyword>
<dbReference type="GO" id="GO:0005886">
    <property type="term" value="C:plasma membrane"/>
    <property type="evidence" value="ECO:0007669"/>
    <property type="project" value="UniProtKB-SubCell"/>
</dbReference>
<feature type="transmembrane region" description="Helical" evidence="8">
    <location>
        <begin position="365"/>
        <end position="389"/>
    </location>
</feature>
<keyword evidence="2" id="KW-1003">Cell membrane</keyword>
<feature type="transmembrane region" description="Helical" evidence="8">
    <location>
        <begin position="196"/>
        <end position="213"/>
    </location>
</feature>
<comment type="caution">
    <text evidence="11">The sequence shown here is derived from an EMBL/GenBank/DDBJ whole genome shotgun (WGS) entry which is preliminary data.</text>
</comment>
<evidence type="ECO:0000313" key="11">
    <source>
        <dbReference type="EMBL" id="MFD1588698.1"/>
    </source>
</evidence>
<name>A0ABD6CH05_9EURY</name>
<keyword evidence="12" id="KW-1185">Reference proteome</keyword>
<keyword evidence="3 11" id="KW-0328">Glycosyltransferase</keyword>
<reference evidence="11 12" key="1">
    <citation type="journal article" date="2019" name="Int. J. Syst. Evol. Microbiol.">
        <title>The Global Catalogue of Microorganisms (GCM) 10K type strain sequencing project: providing services to taxonomists for standard genome sequencing and annotation.</title>
        <authorList>
            <consortium name="The Broad Institute Genomics Platform"/>
            <consortium name="The Broad Institute Genome Sequencing Center for Infectious Disease"/>
            <person name="Wu L."/>
            <person name="Ma J."/>
        </authorList>
    </citation>
    <scope>NUCLEOTIDE SEQUENCE [LARGE SCALE GENOMIC DNA]</scope>
    <source>
        <strain evidence="11 12">CGMCC 1.12125</strain>
    </source>
</reference>
<evidence type="ECO:0000256" key="8">
    <source>
        <dbReference type="SAM" id="Phobius"/>
    </source>
</evidence>
<evidence type="ECO:0000256" key="1">
    <source>
        <dbReference type="ARBA" id="ARBA00004651"/>
    </source>
</evidence>
<evidence type="ECO:0000256" key="4">
    <source>
        <dbReference type="ARBA" id="ARBA00022679"/>
    </source>
</evidence>
<dbReference type="GO" id="GO:0016757">
    <property type="term" value="F:glycosyltransferase activity"/>
    <property type="evidence" value="ECO:0007669"/>
    <property type="project" value="UniProtKB-KW"/>
</dbReference>
<feature type="transmembrane region" description="Helical" evidence="8">
    <location>
        <begin position="287"/>
        <end position="314"/>
    </location>
</feature>
<protein>
    <submittedName>
        <fullName evidence="11">ArnT family glycosyltransferase</fullName>
        <ecNumber evidence="11">2.4.-.-</ecNumber>
    </submittedName>
</protein>